<keyword evidence="1 7" id="KW-0479">Metal-binding</keyword>
<evidence type="ECO:0000313" key="9">
    <source>
        <dbReference type="Proteomes" id="UP000636949"/>
    </source>
</evidence>
<keyword evidence="7" id="KW-0378">Hydrolase</keyword>
<dbReference type="GO" id="GO:0016226">
    <property type="term" value="P:iron-sulfur cluster assembly"/>
    <property type="evidence" value="ECO:0007669"/>
    <property type="project" value="InterPro"/>
</dbReference>
<evidence type="ECO:0000313" key="8">
    <source>
        <dbReference type="EMBL" id="GGF98707.1"/>
    </source>
</evidence>
<name>A0A8J3E944_9GAMM</name>
<dbReference type="InterPro" id="IPR044304">
    <property type="entry name" value="NUBPL-like"/>
</dbReference>
<dbReference type="EMBL" id="BMJS01000015">
    <property type="protein sequence ID" value="GGF98707.1"/>
    <property type="molecule type" value="Genomic_DNA"/>
</dbReference>
<accession>A0A8J3E944</accession>
<comment type="similarity">
    <text evidence="6 7">Belongs to the Mrp/NBP35 ATP-binding proteins family.</text>
</comment>
<evidence type="ECO:0000256" key="4">
    <source>
        <dbReference type="ARBA" id="ARBA00023004"/>
    </source>
</evidence>
<dbReference type="SUPFAM" id="SSF52540">
    <property type="entry name" value="P-loop containing nucleoside triphosphate hydrolases"/>
    <property type="match status" value="1"/>
</dbReference>
<evidence type="ECO:0000256" key="3">
    <source>
        <dbReference type="ARBA" id="ARBA00022840"/>
    </source>
</evidence>
<evidence type="ECO:0000256" key="2">
    <source>
        <dbReference type="ARBA" id="ARBA00022741"/>
    </source>
</evidence>
<dbReference type="NCBIfam" id="NF008669">
    <property type="entry name" value="PRK11670.1"/>
    <property type="match status" value="1"/>
</dbReference>
<reference evidence="8" key="2">
    <citation type="submission" date="2020-09" db="EMBL/GenBank/DDBJ databases">
        <authorList>
            <person name="Sun Q."/>
            <person name="Zhou Y."/>
        </authorList>
    </citation>
    <scope>NUCLEOTIDE SEQUENCE</scope>
    <source>
        <strain evidence="8">CGMCC 1.15758</strain>
    </source>
</reference>
<keyword evidence="4 7" id="KW-0408">Iron</keyword>
<dbReference type="GO" id="GO:0046872">
    <property type="term" value="F:metal ion binding"/>
    <property type="evidence" value="ECO:0007669"/>
    <property type="project" value="UniProtKB-KW"/>
</dbReference>
<evidence type="ECO:0000256" key="1">
    <source>
        <dbReference type="ARBA" id="ARBA00022723"/>
    </source>
</evidence>
<keyword evidence="9" id="KW-1185">Reference proteome</keyword>
<dbReference type="InterPro" id="IPR000808">
    <property type="entry name" value="Mrp-like_CS"/>
</dbReference>
<comment type="caution">
    <text evidence="8">The sequence shown here is derived from an EMBL/GenBank/DDBJ whole genome shotgun (WGS) entry which is preliminary data.</text>
</comment>
<comment type="function">
    <text evidence="7">Binds and transfers iron-sulfur (Fe-S) clusters to target apoproteins. Can hydrolyze ATP.</text>
</comment>
<dbReference type="GO" id="GO:0016887">
    <property type="term" value="F:ATP hydrolysis activity"/>
    <property type="evidence" value="ECO:0007669"/>
    <property type="project" value="UniProtKB-UniRule"/>
</dbReference>
<dbReference type="PANTHER" id="PTHR42961">
    <property type="entry name" value="IRON-SULFUR PROTEIN NUBPL"/>
    <property type="match status" value="1"/>
</dbReference>
<dbReference type="InterPro" id="IPR033756">
    <property type="entry name" value="YlxH/NBP35"/>
</dbReference>
<dbReference type="GO" id="GO:0005524">
    <property type="term" value="F:ATP binding"/>
    <property type="evidence" value="ECO:0007669"/>
    <property type="project" value="UniProtKB-UniRule"/>
</dbReference>
<keyword evidence="3 7" id="KW-0067">ATP-binding</keyword>
<comment type="subunit">
    <text evidence="7">Homodimer.</text>
</comment>
<organism evidence="8 9">
    <name type="scientific">Cysteiniphilum litorale</name>
    <dbReference type="NCBI Taxonomy" id="2056700"/>
    <lineage>
        <taxon>Bacteria</taxon>
        <taxon>Pseudomonadati</taxon>
        <taxon>Pseudomonadota</taxon>
        <taxon>Gammaproteobacteria</taxon>
        <taxon>Thiotrichales</taxon>
        <taxon>Fastidiosibacteraceae</taxon>
        <taxon>Cysteiniphilum</taxon>
    </lineage>
</organism>
<proteinExistence type="inferred from homology"/>
<dbReference type="Pfam" id="PF10609">
    <property type="entry name" value="ParA"/>
    <property type="match status" value="1"/>
</dbReference>
<dbReference type="OrthoDB" id="9809679at2"/>
<protein>
    <recommendedName>
        <fullName evidence="7">Iron-sulfur cluster carrier protein</fullName>
    </recommendedName>
</protein>
<dbReference type="PANTHER" id="PTHR42961:SF2">
    <property type="entry name" value="IRON-SULFUR PROTEIN NUBPL"/>
    <property type="match status" value="1"/>
</dbReference>
<dbReference type="InterPro" id="IPR019591">
    <property type="entry name" value="Mrp/NBP35_ATP-bd"/>
</dbReference>
<dbReference type="Gene3D" id="3.40.50.300">
    <property type="entry name" value="P-loop containing nucleotide triphosphate hydrolases"/>
    <property type="match status" value="1"/>
</dbReference>
<dbReference type="CDD" id="cd02037">
    <property type="entry name" value="Mrp_NBP35"/>
    <property type="match status" value="1"/>
</dbReference>
<reference evidence="8" key="1">
    <citation type="journal article" date="2014" name="Int. J. Syst. Evol. Microbiol.">
        <title>Complete genome sequence of Corynebacterium casei LMG S-19264T (=DSM 44701T), isolated from a smear-ripened cheese.</title>
        <authorList>
            <consortium name="US DOE Joint Genome Institute (JGI-PGF)"/>
            <person name="Walter F."/>
            <person name="Albersmeier A."/>
            <person name="Kalinowski J."/>
            <person name="Ruckert C."/>
        </authorList>
    </citation>
    <scope>NUCLEOTIDE SEQUENCE</scope>
    <source>
        <strain evidence="8">CGMCC 1.15758</strain>
    </source>
</reference>
<sequence>MLKQSLQAYSQTILDLPAENFLRNLHIIEQDGVATISLHLGFFLNASQIDRVIAQLSDYLYAQNITQAFEFRVLCDVTTHKVQPGLKPIKGIKNIIAIASGKGGVGKSTTTANLAISLQKMGAKVGILDADIYGPSQPLIMGSFDNPKTNDKKKIEPLLRHGVKMISVGNLIDQDSAIIWRGPMVSGALMQLLNDTNWGELDYLLIDLPPGTGDIQLTMTKKIPLTAAVTVTTPQDLSLIDAKRAIAMFNKLDIHVAGIVENMSVHICQNCGTESAIFGAHGAESLASQFDLPFLGALPLDISIREDADKGQPTANKDNKIAKVYERIVLKLAANMATLPKAMMINMPGVKVEFSDNSKT</sequence>
<dbReference type="RefSeq" id="WP_117002759.1">
    <property type="nucleotide sequence ID" value="NZ_BMJS01000015.1"/>
</dbReference>
<evidence type="ECO:0000256" key="6">
    <source>
        <dbReference type="ARBA" id="ARBA00024036"/>
    </source>
</evidence>
<dbReference type="HAMAP" id="MF_02040">
    <property type="entry name" value="Mrp_NBP35"/>
    <property type="match status" value="1"/>
</dbReference>
<feature type="binding site" evidence="7">
    <location>
        <begin position="101"/>
        <end position="108"/>
    </location>
    <ligand>
        <name>ATP</name>
        <dbReference type="ChEBI" id="CHEBI:30616"/>
    </ligand>
</feature>
<dbReference type="GO" id="GO:0140663">
    <property type="term" value="F:ATP-dependent FeS chaperone activity"/>
    <property type="evidence" value="ECO:0007669"/>
    <property type="project" value="InterPro"/>
</dbReference>
<keyword evidence="2 7" id="KW-0547">Nucleotide-binding</keyword>
<dbReference type="FunFam" id="3.40.50.300:FF:000418">
    <property type="entry name" value="Iron-sulfur cluster carrier protein"/>
    <property type="match status" value="1"/>
</dbReference>
<evidence type="ECO:0000256" key="5">
    <source>
        <dbReference type="ARBA" id="ARBA00023014"/>
    </source>
</evidence>
<dbReference type="InterPro" id="IPR027417">
    <property type="entry name" value="P-loop_NTPase"/>
</dbReference>
<dbReference type="AlphaFoldDB" id="A0A8J3E944"/>
<dbReference type="GO" id="GO:0051539">
    <property type="term" value="F:4 iron, 4 sulfur cluster binding"/>
    <property type="evidence" value="ECO:0007669"/>
    <property type="project" value="TreeGrafter"/>
</dbReference>
<dbReference type="PROSITE" id="PS01215">
    <property type="entry name" value="MRP"/>
    <property type="match status" value="1"/>
</dbReference>
<evidence type="ECO:0000256" key="7">
    <source>
        <dbReference type="HAMAP-Rule" id="MF_02040"/>
    </source>
</evidence>
<dbReference type="Proteomes" id="UP000636949">
    <property type="component" value="Unassembled WGS sequence"/>
</dbReference>
<gene>
    <name evidence="8" type="ORF">GCM10010995_14940</name>
</gene>
<keyword evidence="5 7" id="KW-0411">Iron-sulfur</keyword>